<dbReference type="InterPro" id="IPR051633">
    <property type="entry name" value="AceTr"/>
</dbReference>
<evidence type="ECO:0000256" key="4">
    <source>
        <dbReference type="ARBA" id="ARBA00022989"/>
    </source>
</evidence>
<keyword evidence="4 6" id="KW-1133">Transmembrane helix</keyword>
<organism evidence="7 8">
    <name type="scientific">Dekkera bruxellensis</name>
    <name type="common">Brettanomyces custersii</name>
    <dbReference type="NCBI Taxonomy" id="5007"/>
    <lineage>
        <taxon>Eukaryota</taxon>
        <taxon>Fungi</taxon>
        <taxon>Dikarya</taxon>
        <taxon>Ascomycota</taxon>
        <taxon>Saccharomycotina</taxon>
        <taxon>Pichiomycetes</taxon>
        <taxon>Pichiales</taxon>
        <taxon>Pichiaceae</taxon>
        <taxon>Brettanomyces</taxon>
    </lineage>
</organism>
<dbReference type="GO" id="GO:0005886">
    <property type="term" value="C:plasma membrane"/>
    <property type="evidence" value="ECO:0007669"/>
    <property type="project" value="TreeGrafter"/>
</dbReference>
<name>A0A8H6EQ66_DEKBR</name>
<dbReference type="AlphaFoldDB" id="A0A8H6EQ66"/>
<keyword evidence="5 6" id="KW-0472">Membrane</keyword>
<feature type="transmembrane region" description="Helical" evidence="6">
    <location>
        <begin position="117"/>
        <end position="140"/>
    </location>
</feature>
<evidence type="ECO:0000256" key="3">
    <source>
        <dbReference type="ARBA" id="ARBA00022692"/>
    </source>
</evidence>
<sequence>NVTVKYYQDSFSRDVEKYAATTDNHTGEYPERVATTQSRGTSFKYDRNNIYINEVPINKDDFLYAFGGNLTVGKRKVQPQASQYGDPVPAGLAAFSCTVLTLGLTEMHARGVTLANTLIGALLTTSGLVDIIVGVLCFVVGNTWASCTFLMFGGFWSSYAFLLINIGGISEAYPTTTEYGQGIALFFLPWAIFTFCLWACTWKSTWPLSSLMFCIWFFILLFVIGQFIGSVKVYKAGGFFCILSGVLGFFNMFAGLADKSNSYFIVKPWFMPHAARPTAETSDEHDEAKED</sequence>
<dbReference type="PANTHER" id="PTHR31123">
    <property type="entry name" value="ACCUMULATION OF DYADS PROTEIN 2-RELATED"/>
    <property type="match status" value="1"/>
</dbReference>
<comment type="subcellular location">
    <subcellularLocation>
        <location evidence="1">Membrane</location>
        <topology evidence="1">Multi-pass membrane protein</topology>
    </subcellularLocation>
</comment>
<dbReference type="InterPro" id="IPR000791">
    <property type="entry name" value="Gpr1/Fun34/SatP-like"/>
</dbReference>
<reference evidence="7 8" key="1">
    <citation type="journal article" date="2020" name="Appl. Microbiol. Biotechnol.">
        <title>Targeted gene deletion in Brettanomyces bruxellensis with an expression-free CRISPR-Cas9 system.</title>
        <authorList>
            <person name="Varela C."/>
            <person name="Bartel C."/>
            <person name="Onetto C."/>
            <person name="Borneman A."/>
        </authorList>
    </citation>
    <scope>NUCLEOTIDE SEQUENCE [LARGE SCALE GENOMIC DNA]</scope>
    <source>
        <strain evidence="7 8">AWRI1613</strain>
    </source>
</reference>
<protein>
    <submittedName>
        <fullName evidence="7">Uncharacterized protein</fullName>
    </submittedName>
</protein>
<keyword evidence="3 6" id="KW-0812">Transmembrane</keyword>
<evidence type="ECO:0000256" key="5">
    <source>
        <dbReference type="ARBA" id="ARBA00023136"/>
    </source>
</evidence>
<evidence type="ECO:0000256" key="2">
    <source>
        <dbReference type="ARBA" id="ARBA00005587"/>
    </source>
</evidence>
<feature type="transmembrane region" description="Helical" evidence="6">
    <location>
        <begin position="211"/>
        <end position="231"/>
    </location>
</feature>
<dbReference type="GO" id="GO:0015123">
    <property type="term" value="F:acetate transmembrane transporter activity"/>
    <property type="evidence" value="ECO:0007669"/>
    <property type="project" value="TreeGrafter"/>
</dbReference>
<feature type="non-terminal residue" evidence="7">
    <location>
        <position position="291"/>
    </location>
</feature>
<proteinExistence type="inferred from homology"/>
<feature type="transmembrane region" description="Helical" evidence="6">
    <location>
        <begin position="84"/>
        <end position="105"/>
    </location>
</feature>
<evidence type="ECO:0000313" key="7">
    <source>
        <dbReference type="EMBL" id="KAF6006265.1"/>
    </source>
</evidence>
<dbReference type="EMBL" id="JABCYN010000054">
    <property type="protein sequence ID" value="KAF6006265.1"/>
    <property type="molecule type" value="Genomic_DNA"/>
</dbReference>
<dbReference type="NCBIfam" id="NF038013">
    <property type="entry name" value="AceTr_1"/>
    <property type="match status" value="1"/>
</dbReference>
<dbReference type="Proteomes" id="UP000568158">
    <property type="component" value="Unassembled WGS sequence"/>
</dbReference>
<evidence type="ECO:0000256" key="1">
    <source>
        <dbReference type="ARBA" id="ARBA00004141"/>
    </source>
</evidence>
<feature type="transmembrane region" description="Helical" evidence="6">
    <location>
        <begin position="179"/>
        <end position="199"/>
    </location>
</feature>
<dbReference type="Pfam" id="PF01184">
    <property type="entry name" value="Gpr1_Fun34_YaaH"/>
    <property type="match status" value="1"/>
</dbReference>
<comment type="similarity">
    <text evidence="2">Belongs to the acetate uptake transporter (AceTr) (TC 2.A.96) family.</text>
</comment>
<accession>A0A8H6EQ66</accession>
<evidence type="ECO:0000256" key="6">
    <source>
        <dbReference type="SAM" id="Phobius"/>
    </source>
</evidence>
<feature type="transmembrane region" description="Helical" evidence="6">
    <location>
        <begin position="147"/>
        <end position="167"/>
    </location>
</feature>
<gene>
    <name evidence="7" type="ORF">HII12_005146</name>
</gene>
<comment type="caution">
    <text evidence="7">The sequence shown here is derived from an EMBL/GenBank/DDBJ whole genome shotgun (WGS) entry which is preliminary data.</text>
</comment>
<evidence type="ECO:0000313" key="8">
    <source>
        <dbReference type="Proteomes" id="UP000568158"/>
    </source>
</evidence>
<feature type="transmembrane region" description="Helical" evidence="6">
    <location>
        <begin position="237"/>
        <end position="257"/>
    </location>
</feature>
<dbReference type="PANTHER" id="PTHR31123:SF3">
    <property type="entry name" value="AMMONIA TRANSPORT OUTWARD PROTEIN 3"/>
    <property type="match status" value="1"/>
</dbReference>